<dbReference type="AlphaFoldDB" id="A0A166CMD2"/>
<dbReference type="PANTHER" id="PTHR43238:SF1">
    <property type="entry name" value="GDP-L-FUCOSE SYNTHASE"/>
    <property type="match status" value="1"/>
</dbReference>
<feature type="binding site" evidence="5">
    <location>
        <position position="203"/>
    </location>
    <ligand>
        <name>substrate</name>
    </ligand>
</feature>
<organism evidence="7 8">
    <name type="scientific">Methanobrevibacter cuticularis</name>
    <dbReference type="NCBI Taxonomy" id="47311"/>
    <lineage>
        <taxon>Archaea</taxon>
        <taxon>Methanobacteriati</taxon>
        <taxon>Methanobacteriota</taxon>
        <taxon>Methanomada group</taxon>
        <taxon>Methanobacteria</taxon>
        <taxon>Methanobacteriales</taxon>
        <taxon>Methanobacteriaceae</taxon>
        <taxon>Methanobrevibacter</taxon>
    </lineage>
</organism>
<reference evidence="7 8" key="1">
    <citation type="submission" date="2016-04" db="EMBL/GenBank/DDBJ databases">
        <title>Genome sequence of Methanobrevibacter cuticularis DSM 11139.</title>
        <authorList>
            <person name="Poehlein A."/>
            <person name="Seedorf H."/>
            <person name="Daniel R."/>
        </authorList>
    </citation>
    <scope>NUCLEOTIDE SEQUENCE [LARGE SCALE GENOMIC DNA]</scope>
    <source>
        <strain evidence="7 8">DSM 11139</strain>
    </source>
</reference>
<keyword evidence="2 5" id="KW-0521">NADP</keyword>
<comment type="similarity">
    <text evidence="1 5">Belongs to the NAD(P)-dependent epimerase/dehydratase family. Fucose synthase subfamily.</text>
</comment>
<dbReference type="GO" id="GO:0042351">
    <property type="term" value="P:'de novo' GDP-L-fucose biosynthetic process"/>
    <property type="evidence" value="ECO:0007669"/>
    <property type="project" value="UniProtKB-UniRule"/>
</dbReference>
<dbReference type="Gene3D" id="3.40.50.720">
    <property type="entry name" value="NAD(P)-binding Rossmann-like Domain"/>
    <property type="match status" value="1"/>
</dbReference>
<dbReference type="STRING" id="47311.MBCUT_19790"/>
<dbReference type="GO" id="GO:0050577">
    <property type="term" value="F:GDP-L-fucose synthase activity"/>
    <property type="evidence" value="ECO:0007669"/>
    <property type="project" value="UniProtKB-UniRule"/>
</dbReference>
<dbReference type="InterPro" id="IPR036291">
    <property type="entry name" value="NAD(P)-bd_dom_sf"/>
</dbReference>
<feature type="active site" description="Proton donor/acceptor" evidence="5">
    <location>
        <position position="152"/>
    </location>
</feature>
<gene>
    <name evidence="5 7" type="primary">fcl</name>
    <name evidence="7" type="ORF">MBCUT_19790</name>
</gene>
<evidence type="ECO:0000259" key="6">
    <source>
        <dbReference type="Pfam" id="PF01370"/>
    </source>
</evidence>
<dbReference type="InterPro" id="IPR028614">
    <property type="entry name" value="GDP_fucose/colitose_synth"/>
</dbReference>
<feature type="binding site" evidence="5">
    <location>
        <begin position="179"/>
        <end position="182"/>
    </location>
    <ligand>
        <name>NADP(+)</name>
        <dbReference type="ChEBI" id="CHEBI:58349"/>
    </ligand>
</feature>
<protein>
    <recommendedName>
        <fullName evidence="5">GDP-L-fucose synthase</fullName>
        <ecNumber evidence="5">1.1.1.271</ecNumber>
    </recommendedName>
    <alternativeName>
        <fullName evidence="5">GDP-4-keto-6-deoxy-D-mannose-3,5-epimerase-4-reductase</fullName>
    </alternativeName>
</protein>
<keyword evidence="4 5" id="KW-0413">Isomerase</keyword>
<comment type="caution">
    <text evidence="7">The sequence shown here is derived from an EMBL/GenBank/DDBJ whole genome shotgun (WGS) entry which is preliminary data.</text>
</comment>
<feature type="binding site" evidence="5">
    <location>
        <position position="156"/>
    </location>
    <ligand>
        <name>NADP(+)</name>
        <dbReference type="ChEBI" id="CHEBI:58349"/>
    </ligand>
</feature>
<dbReference type="GO" id="GO:0070401">
    <property type="term" value="F:NADP+ binding"/>
    <property type="evidence" value="ECO:0007669"/>
    <property type="project" value="UniProtKB-UniRule"/>
</dbReference>
<feature type="binding site" evidence="5">
    <location>
        <begin position="121"/>
        <end position="124"/>
    </location>
    <ligand>
        <name>NADP(+)</name>
        <dbReference type="ChEBI" id="CHEBI:58349"/>
    </ligand>
</feature>
<dbReference type="HAMAP" id="MF_00956">
    <property type="entry name" value="GDP_fucose_synth"/>
    <property type="match status" value="1"/>
</dbReference>
<feature type="binding site" evidence="5">
    <location>
        <position position="225"/>
    </location>
    <ligand>
        <name>substrate</name>
    </ligand>
</feature>
<comment type="pathway">
    <text evidence="5">Nucleotide-sugar biosynthesis; GDP-L-fucose biosynthesis via de novo pathway; GDP-L-fucose from GDP-alpha-D-mannose: step 2/2.</text>
</comment>
<dbReference type="InterPro" id="IPR001509">
    <property type="entry name" value="Epimerase_deHydtase"/>
</dbReference>
<feature type="binding site" evidence="5">
    <location>
        <position position="218"/>
    </location>
    <ligand>
        <name>substrate</name>
    </ligand>
</feature>
<evidence type="ECO:0000313" key="8">
    <source>
        <dbReference type="Proteomes" id="UP000077275"/>
    </source>
</evidence>
<dbReference type="PATRIC" id="fig|47311.3.peg.2160"/>
<dbReference type="UniPathway" id="UPA00128">
    <property type="reaction ID" value="UER00191"/>
</dbReference>
<dbReference type="CDD" id="cd05239">
    <property type="entry name" value="GDP_FS_SDR_e"/>
    <property type="match status" value="1"/>
</dbReference>
<name>A0A166CMD2_9EURY</name>
<evidence type="ECO:0000256" key="3">
    <source>
        <dbReference type="ARBA" id="ARBA00023002"/>
    </source>
</evidence>
<dbReference type="Pfam" id="PF01370">
    <property type="entry name" value="Epimerase"/>
    <property type="match status" value="1"/>
</dbReference>
<evidence type="ECO:0000256" key="2">
    <source>
        <dbReference type="ARBA" id="ARBA00022857"/>
    </source>
</evidence>
<evidence type="ECO:0000256" key="4">
    <source>
        <dbReference type="ARBA" id="ARBA00023235"/>
    </source>
</evidence>
<feature type="binding site" evidence="5">
    <location>
        <begin position="26"/>
        <end position="32"/>
    </location>
    <ligand>
        <name>NADP(+)</name>
        <dbReference type="ChEBI" id="CHEBI:58349"/>
    </ligand>
</feature>
<feature type="site" description="Important for catalytic activity" evidence="5">
    <location>
        <position position="125"/>
    </location>
</feature>
<sequence>MTLAIIYLNNLTGVNMNLNSKIFLAGHRGLAGSAILRKLLEKGYDNIITRNSLELDLRNQFNVNEFFKNEDIDCVILAAAKVGGINANMNNLSGFLVDNLLIQTNVIKAAHDNNVKKLVFLGSSCIYPKDSKQPLKEDYLLTGLLEPTNEGYAIAKIAGLKLCEYYNNEYGKDFITVVPPNLYGMNDNFNPDSSHVIAGILNRMHNAKINNLPSVKIWGSGNQFREFMHVDDMADAVVFLLERYSNSEFINIGTGEDITIKDLANLIKKVIGFKGELIFDSSKPDGMYRKVLDVSKISKFGWKYQISLKQGLIETYNWFLEEFDSEKK</sequence>
<accession>A0A166CMD2</accession>
<dbReference type="EMBL" id="LWMW01000154">
    <property type="protein sequence ID" value="KZX14662.1"/>
    <property type="molecule type" value="Genomic_DNA"/>
</dbReference>
<keyword evidence="5" id="KW-0511">Multifunctional enzyme</keyword>
<comment type="function">
    <text evidence="5">Catalyzes the two-step NADP-dependent conversion of GDP-4-dehydro-6-deoxy-D-mannose to GDP-fucose, involving an epimerase and a reductase reaction.</text>
</comment>
<evidence type="ECO:0000313" key="7">
    <source>
        <dbReference type="EMBL" id="KZX14662.1"/>
    </source>
</evidence>
<feature type="binding site" evidence="5">
    <location>
        <position position="285"/>
    </location>
    <ligand>
        <name>substrate</name>
    </ligand>
</feature>
<feature type="domain" description="NAD-dependent epimerase/dehydratase" evidence="6">
    <location>
        <begin position="22"/>
        <end position="253"/>
    </location>
</feature>
<comment type="catalytic activity">
    <reaction evidence="5">
        <text>GDP-beta-L-fucose + NADP(+) = GDP-4-dehydro-alpha-D-rhamnose + NADPH + H(+)</text>
        <dbReference type="Rhea" id="RHEA:18885"/>
        <dbReference type="ChEBI" id="CHEBI:15378"/>
        <dbReference type="ChEBI" id="CHEBI:57273"/>
        <dbReference type="ChEBI" id="CHEBI:57783"/>
        <dbReference type="ChEBI" id="CHEBI:57964"/>
        <dbReference type="ChEBI" id="CHEBI:58349"/>
        <dbReference type="EC" id="1.1.1.271"/>
    </reaction>
</comment>
<dbReference type="EC" id="1.1.1.271" evidence="5"/>
<keyword evidence="8" id="KW-1185">Reference proteome</keyword>
<dbReference type="Gene3D" id="3.90.25.10">
    <property type="entry name" value="UDP-galactose 4-epimerase, domain 1"/>
    <property type="match status" value="1"/>
</dbReference>
<dbReference type="PANTHER" id="PTHR43238">
    <property type="entry name" value="GDP-L-FUCOSE SYNTHASE"/>
    <property type="match status" value="1"/>
</dbReference>
<proteinExistence type="inferred from homology"/>
<dbReference type="GO" id="GO:0016853">
    <property type="term" value="F:isomerase activity"/>
    <property type="evidence" value="ECO:0007669"/>
    <property type="project" value="UniProtKB-KW"/>
</dbReference>
<feature type="site" description="Important for catalytic activity" evidence="5">
    <location>
        <position position="123"/>
    </location>
</feature>
<evidence type="ECO:0000256" key="5">
    <source>
        <dbReference type="HAMAP-Rule" id="MF_00956"/>
    </source>
</evidence>
<dbReference type="SUPFAM" id="SSF51735">
    <property type="entry name" value="NAD(P)-binding Rossmann-fold domains"/>
    <property type="match status" value="1"/>
</dbReference>
<feature type="binding site" evidence="5">
    <location>
        <position position="195"/>
    </location>
    <ligand>
        <name>NADP(+)</name>
        <dbReference type="ChEBI" id="CHEBI:58349"/>
    </ligand>
</feature>
<dbReference type="Proteomes" id="UP000077275">
    <property type="component" value="Unassembled WGS sequence"/>
</dbReference>
<evidence type="ECO:0000256" key="1">
    <source>
        <dbReference type="ARBA" id="ARBA00005959"/>
    </source>
</evidence>
<keyword evidence="3 5" id="KW-0560">Oxidoreductase</keyword>